<comment type="caution">
    <text evidence="2">The sequence shown here is derived from an EMBL/GenBank/DDBJ whole genome shotgun (WGS) entry which is preliminary data.</text>
</comment>
<evidence type="ECO:0000313" key="4">
    <source>
        <dbReference type="EMBL" id="TPX51348.1"/>
    </source>
</evidence>
<name>A0A507DCV1_9FUNG</name>
<dbReference type="EMBL" id="QEAM01000039">
    <property type="protein sequence ID" value="TPX49135.1"/>
    <property type="molecule type" value="Genomic_DNA"/>
</dbReference>
<proteinExistence type="predicted"/>
<evidence type="ECO:0000313" key="3">
    <source>
        <dbReference type="EMBL" id="TPX51346.1"/>
    </source>
</evidence>
<evidence type="ECO:0000256" key="1">
    <source>
        <dbReference type="SAM" id="MobiDB-lite"/>
    </source>
</evidence>
<sequence length="204" mass="22848">MVFDGMISTNGTDVSVYLKHENALRRGSTRKSKSTLRAEVKQLYVENHLPELRSAANIVAIDPNKRDILYCQGRNNNINLWSRRTSGPRKREAATTASREMPSGPAMIGTHRLKATSSLLRHARTISTVGRRSSTPKGMAHGAYEKAHGLLGCTHPNCVEQAWNRRKSSNQPTCWNRRYWDRDQLSTYNMLRIIGSMLAGLGGV</sequence>
<keyword evidence="5" id="KW-1185">Reference proteome</keyword>
<accession>A0A507DCV1</accession>
<dbReference type="EMBL" id="QEAN01000055">
    <property type="protein sequence ID" value="TPX51346.1"/>
    <property type="molecule type" value="Genomic_DNA"/>
</dbReference>
<feature type="region of interest" description="Disordered" evidence="1">
    <location>
        <begin position="82"/>
        <end position="108"/>
    </location>
</feature>
<protein>
    <submittedName>
        <fullName evidence="2">Uncharacterized protein</fullName>
    </submittedName>
</protein>
<evidence type="ECO:0000313" key="6">
    <source>
        <dbReference type="Proteomes" id="UP000320475"/>
    </source>
</evidence>
<evidence type="ECO:0000313" key="2">
    <source>
        <dbReference type="EMBL" id="TPX49135.1"/>
    </source>
</evidence>
<dbReference type="Proteomes" id="UP000317494">
    <property type="component" value="Unassembled WGS sequence"/>
</dbReference>
<dbReference type="VEuPathDB" id="FungiDB:SeMB42_g01943"/>
<reference evidence="5 6" key="1">
    <citation type="journal article" date="2019" name="Sci. Rep.">
        <title>Comparative genomics of chytrid fungi reveal insights into the obligate biotrophic and pathogenic lifestyle of Synchytrium endobioticum.</title>
        <authorList>
            <person name="van de Vossenberg B.T.L.H."/>
            <person name="Warris S."/>
            <person name="Nguyen H.D.T."/>
            <person name="van Gent-Pelzer M.P.E."/>
            <person name="Joly D.L."/>
            <person name="van de Geest H.C."/>
            <person name="Bonants P.J.M."/>
            <person name="Smith D.S."/>
            <person name="Levesque C.A."/>
            <person name="van der Lee T.A.J."/>
        </authorList>
    </citation>
    <scope>NUCLEOTIDE SEQUENCE [LARGE SCALE GENOMIC DNA]</scope>
    <source>
        <strain evidence="2 6">LEV6574</strain>
        <strain evidence="3 5">MB42</strain>
    </source>
</reference>
<dbReference type="OrthoDB" id="2152737at2759"/>
<dbReference type="EMBL" id="QEAN01000055">
    <property type="protein sequence ID" value="TPX51348.1"/>
    <property type="molecule type" value="Genomic_DNA"/>
</dbReference>
<organism evidence="2 6">
    <name type="scientific">Synchytrium endobioticum</name>
    <dbReference type="NCBI Taxonomy" id="286115"/>
    <lineage>
        <taxon>Eukaryota</taxon>
        <taxon>Fungi</taxon>
        <taxon>Fungi incertae sedis</taxon>
        <taxon>Chytridiomycota</taxon>
        <taxon>Chytridiomycota incertae sedis</taxon>
        <taxon>Chytridiomycetes</taxon>
        <taxon>Synchytriales</taxon>
        <taxon>Synchytriaceae</taxon>
        <taxon>Synchytrium</taxon>
    </lineage>
</organism>
<dbReference type="AlphaFoldDB" id="A0A507DCV1"/>
<gene>
    <name evidence="2" type="ORF">SeLEV6574_g01647</name>
    <name evidence="3" type="ORF">SeMB42_g01943</name>
    <name evidence="4" type="ORF">SeMB42_g01945</name>
</gene>
<dbReference type="VEuPathDB" id="FungiDB:SeMB42_g01945"/>
<dbReference type="Proteomes" id="UP000320475">
    <property type="component" value="Unassembled WGS sequence"/>
</dbReference>
<evidence type="ECO:0000313" key="5">
    <source>
        <dbReference type="Proteomes" id="UP000317494"/>
    </source>
</evidence>